<accession>A0A5J9ULM8</accession>
<evidence type="ECO:0000313" key="2">
    <source>
        <dbReference type="Proteomes" id="UP000324897"/>
    </source>
</evidence>
<dbReference type="Gramene" id="TVU24344">
    <property type="protein sequence ID" value="TVU24344"/>
    <property type="gene ID" value="EJB05_26776"/>
</dbReference>
<name>A0A5J9ULM8_9POAL</name>
<keyword evidence="2" id="KW-1185">Reference proteome</keyword>
<comment type="caution">
    <text evidence="1">The sequence shown here is derived from an EMBL/GenBank/DDBJ whole genome shotgun (WGS) entry which is preliminary data.</text>
</comment>
<sequence length="184" mass="20199">MCCSHPTSSIYPRLDPVIPPFTASPQPMFPHPHPVRCHLPATVPSLLRCLRPPISRALNLHRTSLHSIGDLVRRFCVILADGFHLHGEFSIRSVIQFVQQIDSTSTQIDSTSTASTSDEGSSRSEELVSGSNEFCAFPDLGAQLNTSYSMISLEARKQILHSGIAVDRIYLSKMASVLLELLSS</sequence>
<dbReference type="Proteomes" id="UP000324897">
    <property type="component" value="Chromosome 2"/>
</dbReference>
<gene>
    <name evidence="1" type="ORF">EJB05_26776</name>
</gene>
<proteinExistence type="predicted"/>
<reference evidence="1 2" key="1">
    <citation type="journal article" date="2019" name="Sci. Rep.">
        <title>A high-quality genome of Eragrostis curvula grass provides insights into Poaceae evolution and supports new strategies to enhance forage quality.</title>
        <authorList>
            <person name="Carballo J."/>
            <person name="Santos B.A.C.M."/>
            <person name="Zappacosta D."/>
            <person name="Garbus I."/>
            <person name="Selva J.P."/>
            <person name="Gallo C.A."/>
            <person name="Diaz A."/>
            <person name="Albertini E."/>
            <person name="Caccamo M."/>
            <person name="Echenique V."/>
        </authorList>
    </citation>
    <scope>NUCLEOTIDE SEQUENCE [LARGE SCALE GENOMIC DNA]</scope>
    <source>
        <strain evidence="2">cv. Victoria</strain>
        <tissue evidence="1">Leaf</tissue>
    </source>
</reference>
<organism evidence="1 2">
    <name type="scientific">Eragrostis curvula</name>
    <name type="common">weeping love grass</name>
    <dbReference type="NCBI Taxonomy" id="38414"/>
    <lineage>
        <taxon>Eukaryota</taxon>
        <taxon>Viridiplantae</taxon>
        <taxon>Streptophyta</taxon>
        <taxon>Embryophyta</taxon>
        <taxon>Tracheophyta</taxon>
        <taxon>Spermatophyta</taxon>
        <taxon>Magnoliopsida</taxon>
        <taxon>Liliopsida</taxon>
        <taxon>Poales</taxon>
        <taxon>Poaceae</taxon>
        <taxon>PACMAD clade</taxon>
        <taxon>Chloridoideae</taxon>
        <taxon>Eragrostideae</taxon>
        <taxon>Eragrostidinae</taxon>
        <taxon>Eragrostis</taxon>
    </lineage>
</organism>
<evidence type="ECO:0000313" key="1">
    <source>
        <dbReference type="EMBL" id="TVU24344.1"/>
    </source>
</evidence>
<dbReference type="AlphaFoldDB" id="A0A5J9ULM8"/>
<dbReference type="EMBL" id="RWGY01000013">
    <property type="protein sequence ID" value="TVU24344.1"/>
    <property type="molecule type" value="Genomic_DNA"/>
</dbReference>
<protein>
    <submittedName>
        <fullName evidence="1">Uncharacterized protein</fullName>
    </submittedName>
</protein>